<feature type="transmembrane region" description="Helical" evidence="11">
    <location>
        <begin position="513"/>
        <end position="534"/>
    </location>
</feature>
<evidence type="ECO:0000256" key="1">
    <source>
        <dbReference type="ARBA" id="ARBA00004123"/>
    </source>
</evidence>
<dbReference type="GO" id="GO:0016592">
    <property type="term" value="C:mediator complex"/>
    <property type="evidence" value="ECO:0007669"/>
    <property type="project" value="InterPro"/>
</dbReference>
<dbReference type="Pfam" id="PF07690">
    <property type="entry name" value="MFS_1"/>
    <property type="match status" value="1"/>
</dbReference>
<dbReference type="CDD" id="cd17323">
    <property type="entry name" value="MFS_Tpo1_MDR_like"/>
    <property type="match status" value="1"/>
</dbReference>
<sequence length="1176" mass="128918">MTTTPTATMEGTDEKHDHTLSDSSSTAAGHDATKTDGAFGTPDVGHKEAEGAVPGHDLDVELAQQVSLSPPFATAATTGGCQEPAHEKAPRTNTPTQPHDDAELSRISTRNSTRSRISRLVSRHRTKDSKASKKEGIPHAPIPESNLDEGIVGWDGQDDPSMPLNFPSSKKWLIVSLLSGITVLTPFASSILAPGIGTVNKEFGNENDVIGTMTVSVYLLGYVIGPLFLAPLSELYGRRPVLTAANTFFCLWLIGCALAPSIESLIVFRFFSGIGGSGCLTLGAGVIADVFRVEQRGSAIGMYTLGPLIGPTIGPVVGSWLSQTIGWRWDFWIVLIVSVIVTGLFEIFTTETNPRILIQRKVKRLQTELNRTDLRSCYDSPGVEKQSPTRVLLNGLVRPTKMLFLSPTVFFISLYLAFAYGTLYLLFTTIPIVFMQTYGWGVGITGLVYICLGLGNLSGWAVITATSDKGVVKATKANNGVFEPEMRLPLSIFFSFMLPPTFFWYGWSTYYHTHWIVPVIGLFPFSFGIIGLFLPLMTYLVDCYPMYAASAMAANTVFRSLVGMLLPLAGPAMYQNLGLGWGNSLRLPTPPTLATDPFPAKVHTNNANTMTRTPPITPPSTTETMSPQPDTSTIPILPLSPIWRALPHDLAENIFSVLVNQHLYTDPAYTWTKLRQLSAHQKRVIERVFGEVWVPQLGVTVYTGSKDRFEYHFGGMLPLRAGGRGESQEIQGDRVLLTVDNLVHWPMMGVFQTLELGRHARELLVKAWRDTGSWKGSKVVVRLGEGTMKGGCRGAYLMNDTALPGLEVLENGDIVFDWKGAMDELLREEMYMRRVGDEMFSIECEKWLDSPEGKSRTIRTAIGSQEHPPLKPKFSAISQWLHDQDPDPESLAAFKRIKCCLRCSRWQSPDIFEVVVAEESVVPLLPVFQTWLEQTEYTKNWQAALADEADGTVGLGKIIGLYRDEIVSSLCAYENYGPDSCAPTRMSTYDLGDYYAEPQRPDGQGGEGLRLESIQHAERKNILIADLVTSFRDIITHATAPVDNTASTGQTAYNSLAINTKMSGIIKSTEDLLTLTRKIRELWVIGALKAPSTQDAQADQEMNQDAAQIFSILNALRGRERQSMLQEAEASGGGFTYENGEVDGPGAQTQPPPQPARGATGPQGQQSAAATPGQQR</sequence>
<name>A0AAN6V2E2_9PEZI</name>
<feature type="transmembrane region" description="Helical" evidence="11">
    <location>
        <begin position="327"/>
        <end position="348"/>
    </location>
</feature>
<dbReference type="PANTHER" id="PTHR23502">
    <property type="entry name" value="MAJOR FACILITATOR SUPERFAMILY"/>
    <property type="match status" value="1"/>
</dbReference>
<feature type="transmembrane region" description="Helical" evidence="11">
    <location>
        <begin position="546"/>
        <end position="569"/>
    </location>
</feature>
<dbReference type="GO" id="GO:0140115">
    <property type="term" value="P:export across plasma membrane"/>
    <property type="evidence" value="ECO:0007669"/>
    <property type="project" value="UniProtKB-ARBA"/>
</dbReference>
<dbReference type="EMBL" id="MU853589">
    <property type="protein sequence ID" value="KAK4143186.1"/>
    <property type="molecule type" value="Genomic_DNA"/>
</dbReference>
<evidence type="ECO:0000256" key="8">
    <source>
        <dbReference type="ARBA" id="ARBA00023163"/>
    </source>
</evidence>
<dbReference type="FunFam" id="1.20.1250.20:FF:000011">
    <property type="entry name" value="MFS multidrug transporter, putative"/>
    <property type="match status" value="1"/>
</dbReference>
<keyword evidence="6" id="KW-0805">Transcription regulation</keyword>
<feature type="transmembrane region" description="Helical" evidence="11">
    <location>
        <begin position="488"/>
        <end position="507"/>
    </location>
</feature>
<feature type="region of interest" description="Disordered" evidence="10">
    <location>
        <begin position="1123"/>
        <end position="1176"/>
    </location>
</feature>
<dbReference type="GO" id="GO:0006357">
    <property type="term" value="P:regulation of transcription by RNA polymerase II"/>
    <property type="evidence" value="ECO:0007669"/>
    <property type="project" value="InterPro"/>
</dbReference>
<feature type="transmembrane region" description="Helical" evidence="11">
    <location>
        <begin position="300"/>
        <end position="321"/>
    </location>
</feature>
<evidence type="ECO:0000256" key="4">
    <source>
        <dbReference type="ARBA" id="ARBA00022692"/>
    </source>
</evidence>
<feature type="region of interest" description="Disordered" evidence="10">
    <location>
        <begin position="604"/>
        <end position="630"/>
    </location>
</feature>
<accession>A0AAN6V2E2</accession>
<reference evidence="13" key="2">
    <citation type="submission" date="2023-05" db="EMBL/GenBank/DDBJ databases">
        <authorList>
            <consortium name="Lawrence Berkeley National Laboratory"/>
            <person name="Steindorff A."/>
            <person name="Hensen N."/>
            <person name="Bonometti L."/>
            <person name="Westerberg I."/>
            <person name="Brannstrom I.O."/>
            <person name="Guillou S."/>
            <person name="Cros-Aarteil S."/>
            <person name="Calhoun S."/>
            <person name="Haridas S."/>
            <person name="Kuo A."/>
            <person name="Mondo S."/>
            <person name="Pangilinan J."/>
            <person name="Riley R."/>
            <person name="Labutti K."/>
            <person name="Andreopoulos B."/>
            <person name="Lipzen A."/>
            <person name="Chen C."/>
            <person name="Yanf M."/>
            <person name="Daum C."/>
            <person name="Ng V."/>
            <person name="Clum A."/>
            <person name="Ohm R."/>
            <person name="Martin F."/>
            <person name="Silar P."/>
            <person name="Natvig D."/>
            <person name="Lalanne C."/>
            <person name="Gautier V."/>
            <person name="Ament-Velasquez S.L."/>
            <person name="Kruys A."/>
            <person name="Hutchinson M.I."/>
            <person name="Powell A.J."/>
            <person name="Barry K."/>
            <person name="Miller A.N."/>
            <person name="Grigoriev I.V."/>
            <person name="Debuchy R."/>
            <person name="Gladieux P."/>
            <person name="Thoren M.H."/>
            <person name="Johannesson H."/>
        </authorList>
    </citation>
    <scope>NUCLEOTIDE SEQUENCE</scope>
    <source>
        <strain evidence="13">CBS 141.50</strain>
    </source>
</reference>
<feature type="transmembrane region" description="Helical" evidence="11">
    <location>
        <begin position="209"/>
        <end position="229"/>
    </location>
</feature>
<evidence type="ECO:0000256" key="9">
    <source>
        <dbReference type="ARBA" id="ARBA00023242"/>
    </source>
</evidence>
<keyword evidence="14" id="KW-1185">Reference proteome</keyword>
<dbReference type="PROSITE" id="PS50850">
    <property type="entry name" value="MFS"/>
    <property type="match status" value="1"/>
</dbReference>
<evidence type="ECO:0000256" key="7">
    <source>
        <dbReference type="ARBA" id="ARBA00023136"/>
    </source>
</evidence>
<dbReference type="AlphaFoldDB" id="A0AAN6V2E2"/>
<comment type="similarity">
    <text evidence="3">Belongs to the Mediator complex subunit 22 family.</text>
</comment>
<evidence type="ECO:0000313" key="14">
    <source>
        <dbReference type="Proteomes" id="UP001302676"/>
    </source>
</evidence>
<dbReference type="GO" id="GO:0003712">
    <property type="term" value="F:transcription coregulator activity"/>
    <property type="evidence" value="ECO:0007669"/>
    <property type="project" value="InterPro"/>
</dbReference>
<dbReference type="RefSeq" id="XP_062636557.1">
    <property type="nucleotide sequence ID" value="XM_062777404.1"/>
</dbReference>
<evidence type="ECO:0000256" key="5">
    <source>
        <dbReference type="ARBA" id="ARBA00022989"/>
    </source>
</evidence>
<feature type="region of interest" description="Disordered" evidence="10">
    <location>
        <begin position="1"/>
        <end position="147"/>
    </location>
</feature>
<feature type="compositionally biased region" description="Low complexity" evidence="10">
    <location>
        <begin position="1"/>
        <end position="10"/>
    </location>
</feature>
<dbReference type="PROSITE" id="PS00216">
    <property type="entry name" value="SUGAR_TRANSPORT_1"/>
    <property type="match status" value="1"/>
</dbReference>
<feature type="compositionally biased region" description="Low complexity" evidence="10">
    <location>
        <begin position="105"/>
        <end position="119"/>
    </location>
</feature>
<dbReference type="Proteomes" id="UP001302676">
    <property type="component" value="Unassembled WGS sequence"/>
</dbReference>
<dbReference type="InterPro" id="IPR036259">
    <property type="entry name" value="MFS_trans_sf"/>
</dbReference>
<evidence type="ECO:0000256" key="11">
    <source>
        <dbReference type="SAM" id="Phobius"/>
    </source>
</evidence>
<dbReference type="Gene3D" id="6.10.280.160">
    <property type="entry name" value="Mediator of RNA polymerase II transcription subunit 22"/>
    <property type="match status" value="1"/>
</dbReference>
<feature type="transmembrane region" description="Helical" evidence="11">
    <location>
        <begin position="447"/>
        <end position="467"/>
    </location>
</feature>
<dbReference type="InterPro" id="IPR011701">
    <property type="entry name" value="MFS"/>
</dbReference>
<dbReference type="InterPro" id="IPR005829">
    <property type="entry name" value="Sugar_transporter_CS"/>
</dbReference>
<organism evidence="13 14">
    <name type="scientific">Dichotomopilus funicola</name>
    <dbReference type="NCBI Taxonomy" id="1934379"/>
    <lineage>
        <taxon>Eukaryota</taxon>
        <taxon>Fungi</taxon>
        <taxon>Dikarya</taxon>
        <taxon>Ascomycota</taxon>
        <taxon>Pezizomycotina</taxon>
        <taxon>Sordariomycetes</taxon>
        <taxon>Sordariomycetidae</taxon>
        <taxon>Sordariales</taxon>
        <taxon>Chaetomiaceae</taxon>
        <taxon>Dichotomopilus</taxon>
    </lineage>
</organism>
<dbReference type="InterPro" id="IPR009332">
    <property type="entry name" value="Med22"/>
</dbReference>
<dbReference type="GO" id="GO:0042908">
    <property type="term" value="P:xenobiotic transport"/>
    <property type="evidence" value="ECO:0007669"/>
    <property type="project" value="UniProtKB-ARBA"/>
</dbReference>
<protein>
    <submittedName>
        <fullName evidence="13">Major facilitator superfamily domain-containing protein</fullName>
    </submittedName>
</protein>
<evidence type="ECO:0000256" key="6">
    <source>
        <dbReference type="ARBA" id="ARBA00023015"/>
    </source>
</evidence>
<keyword evidence="4 11" id="KW-0812">Transmembrane</keyword>
<dbReference type="GO" id="GO:0016020">
    <property type="term" value="C:membrane"/>
    <property type="evidence" value="ECO:0007669"/>
    <property type="project" value="UniProtKB-SubCell"/>
</dbReference>
<proteinExistence type="inferred from homology"/>
<evidence type="ECO:0000256" key="2">
    <source>
        <dbReference type="ARBA" id="ARBA00004141"/>
    </source>
</evidence>
<reference evidence="13" key="1">
    <citation type="journal article" date="2023" name="Mol. Phylogenet. Evol.">
        <title>Genome-scale phylogeny and comparative genomics of the fungal order Sordariales.</title>
        <authorList>
            <person name="Hensen N."/>
            <person name="Bonometti L."/>
            <person name="Westerberg I."/>
            <person name="Brannstrom I.O."/>
            <person name="Guillou S."/>
            <person name="Cros-Aarteil S."/>
            <person name="Calhoun S."/>
            <person name="Haridas S."/>
            <person name="Kuo A."/>
            <person name="Mondo S."/>
            <person name="Pangilinan J."/>
            <person name="Riley R."/>
            <person name="LaButti K."/>
            <person name="Andreopoulos B."/>
            <person name="Lipzen A."/>
            <person name="Chen C."/>
            <person name="Yan M."/>
            <person name="Daum C."/>
            <person name="Ng V."/>
            <person name="Clum A."/>
            <person name="Steindorff A."/>
            <person name="Ohm R.A."/>
            <person name="Martin F."/>
            <person name="Silar P."/>
            <person name="Natvig D.O."/>
            <person name="Lalanne C."/>
            <person name="Gautier V."/>
            <person name="Ament-Velasquez S.L."/>
            <person name="Kruys A."/>
            <person name="Hutchinson M.I."/>
            <person name="Powell A.J."/>
            <person name="Barry K."/>
            <person name="Miller A.N."/>
            <person name="Grigoriev I.V."/>
            <person name="Debuchy R."/>
            <person name="Gladieux P."/>
            <person name="Hiltunen Thoren M."/>
            <person name="Johannesson H."/>
        </authorList>
    </citation>
    <scope>NUCLEOTIDE SEQUENCE</scope>
    <source>
        <strain evidence="13">CBS 141.50</strain>
    </source>
</reference>
<keyword evidence="8" id="KW-0804">Transcription</keyword>
<feature type="compositionally biased region" description="Basic and acidic residues" evidence="10">
    <location>
        <begin position="128"/>
        <end position="137"/>
    </location>
</feature>
<dbReference type="Gene3D" id="1.20.1250.20">
    <property type="entry name" value="MFS general substrate transporter like domains"/>
    <property type="match status" value="1"/>
</dbReference>
<keyword evidence="5 11" id="KW-1133">Transmembrane helix</keyword>
<feature type="transmembrane region" description="Helical" evidence="11">
    <location>
        <begin position="241"/>
        <end position="260"/>
    </location>
</feature>
<evidence type="ECO:0000259" key="12">
    <source>
        <dbReference type="PROSITE" id="PS50850"/>
    </source>
</evidence>
<dbReference type="PANTHER" id="PTHR23502:SF33">
    <property type="entry name" value="MAJOR FACILITATOR SUPERFAMILY (MFS) PROFILE DOMAIN-CONTAINING PROTEIN-RELATED"/>
    <property type="match status" value="1"/>
</dbReference>
<keyword evidence="9" id="KW-0539">Nucleus</keyword>
<comment type="caution">
    <text evidence="13">The sequence shown here is derived from an EMBL/GenBank/DDBJ whole genome shotgun (WGS) entry which is preliminary data.</text>
</comment>
<dbReference type="Pfam" id="PF06179">
    <property type="entry name" value="Med22"/>
    <property type="match status" value="1"/>
</dbReference>
<feature type="compositionally biased region" description="Low complexity" evidence="10">
    <location>
        <begin position="609"/>
        <end position="629"/>
    </location>
</feature>
<feature type="transmembrane region" description="Helical" evidence="11">
    <location>
        <begin position="266"/>
        <end position="288"/>
    </location>
</feature>
<comment type="subcellular location">
    <subcellularLocation>
        <location evidence="2">Membrane</location>
        <topology evidence="2">Multi-pass membrane protein</topology>
    </subcellularLocation>
    <subcellularLocation>
        <location evidence="1">Nucleus</location>
    </subcellularLocation>
</comment>
<gene>
    <name evidence="13" type="ORF">C8A04DRAFT_12644</name>
</gene>
<dbReference type="InterPro" id="IPR020846">
    <property type="entry name" value="MFS_dom"/>
</dbReference>
<feature type="compositionally biased region" description="Low complexity" evidence="10">
    <location>
        <begin position="1156"/>
        <end position="1166"/>
    </location>
</feature>
<dbReference type="SUPFAM" id="SSF103473">
    <property type="entry name" value="MFS general substrate transporter"/>
    <property type="match status" value="1"/>
</dbReference>
<feature type="compositionally biased region" description="Polar residues" evidence="10">
    <location>
        <begin position="1167"/>
        <end position="1176"/>
    </location>
</feature>
<keyword evidence="7 11" id="KW-0472">Membrane</keyword>
<feature type="domain" description="Major facilitator superfamily (MFS) profile" evidence="12">
    <location>
        <begin position="174"/>
        <end position="612"/>
    </location>
</feature>
<feature type="transmembrane region" description="Helical" evidence="11">
    <location>
        <begin position="172"/>
        <end position="197"/>
    </location>
</feature>
<dbReference type="GeneID" id="87814017"/>
<evidence type="ECO:0000256" key="3">
    <source>
        <dbReference type="ARBA" id="ARBA00005942"/>
    </source>
</evidence>
<dbReference type="GO" id="GO:0022857">
    <property type="term" value="F:transmembrane transporter activity"/>
    <property type="evidence" value="ECO:0007669"/>
    <property type="project" value="InterPro"/>
</dbReference>
<evidence type="ECO:0000313" key="13">
    <source>
        <dbReference type="EMBL" id="KAK4143186.1"/>
    </source>
</evidence>
<feature type="transmembrane region" description="Helical" evidence="11">
    <location>
        <begin position="403"/>
        <end position="427"/>
    </location>
</feature>
<evidence type="ECO:0000256" key="10">
    <source>
        <dbReference type="SAM" id="MobiDB-lite"/>
    </source>
</evidence>